<reference evidence="3 4" key="1">
    <citation type="journal article" date="2016" name="Environ. Microbiol.">
        <title>New Methyloceanibacter diversity from North Sea sediments includes methanotroph containing solely the soluble methane monooxygenase.</title>
        <authorList>
            <person name="Vekeman B."/>
            <person name="Kerckhof F.M."/>
            <person name="Cremers G."/>
            <person name="de Vos P."/>
            <person name="Vandamme P."/>
            <person name="Boon N."/>
            <person name="Op den Camp H.J."/>
            <person name="Heylen K."/>
        </authorList>
    </citation>
    <scope>NUCLEOTIDE SEQUENCE [LARGE SCALE GENOMIC DNA]</scope>
    <source>
        <strain evidence="3 4">R-67175</strain>
    </source>
</reference>
<proteinExistence type="predicted"/>
<feature type="chain" id="PRO_5009139099" evidence="2">
    <location>
        <begin position="27"/>
        <end position="356"/>
    </location>
</feature>
<evidence type="ECO:0000313" key="3">
    <source>
        <dbReference type="EMBL" id="ODS01972.1"/>
    </source>
</evidence>
<dbReference type="AlphaFoldDB" id="A0A1E3W8Z3"/>
<accession>A0A1E3W8Z3</accession>
<feature type="region of interest" description="Disordered" evidence="1">
    <location>
        <begin position="155"/>
        <end position="218"/>
    </location>
</feature>
<evidence type="ECO:0000256" key="2">
    <source>
        <dbReference type="SAM" id="SignalP"/>
    </source>
</evidence>
<dbReference type="STRING" id="1774969.AUC69_00235"/>
<gene>
    <name evidence="3" type="ORF">AUC69_00235</name>
</gene>
<dbReference type="OrthoDB" id="1522627at2"/>
<organism evidence="3 4">
    <name type="scientific">Methyloceanibacter superfactus</name>
    <dbReference type="NCBI Taxonomy" id="1774969"/>
    <lineage>
        <taxon>Bacteria</taxon>
        <taxon>Pseudomonadati</taxon>
        <taxon>Pseudomonadota</taxon>
        <taxon>Alphaproteobacteria</taxon>
        <taxon>Hyphomicrobiales</taxon>
        <taxon>Hyphomicrobiaceae</taxon>
        <taxon>Methyloceanibacter</taxon>
    </lineage>
</organism>
<protein>
    <submittedName>
        <fullName evidence="3">Uncharacterized protein</fullName>
    </submittedName>
</protein>
<feature type="signal peptide" evidence="2">
    <location>
        <begin position="1"/>
        <end position="26"/>
    </location>
</feature>
<comment type="caution">
    <text evidence="3">The sequence shown here is derived from an EMBL/GenBank/DDBJ whole genome shotgun (WGS) entry which is preliminary data.</text>
</comment>
<dbReference type="EMBL" id="LPWF01000002">
    <property type="protein sequence ID" value="ODS01972.1"/>
    <property type="molecule type" value="Genomic_DNA"/>
</dbReference>
<dbReference type="Proteomes" id="UP000094472">
    <property type="component" value="Unassembled WGS sequence"/>
</dbReference>
<name>A0A1E3W8Z3_9HYPH</name>
<keyword evidence="2" id="KW-0732">Signal</keyword>
<dbReference type="RefSeq" id="WP_069440378.1">
    <property type="nucleotide sequence ID" value="NZ_LPWF01000002.1"/>
</dbReference>
<keyword evidence="4" id="KW-1185">Reference proteome</keyword>
<sequence>MFSFGSPRLPLLALFGLLAGVAAAEAAEASLGAAVKKADGKYLEAPETGMVDSSPTIVVGGGEDGLPPLDEEISLGPLRVTLTYVEVDPEEVKAPHPTELPGDADEMAPEVVPGEEADGEDLPPVEDIPEEAMLPDETGIGERVYRAPVVTVYFDDPNPPAPPAAADAGGPASGEGSDPGGQTPDAGDLGDETDTDQKPTGKPADAPAETAEAQVPAGPRVVARLQGDSAGFSDPPVSVQIAQLDASTPYPEVIVSFFTGGAHCCSVTHVIAGNKDGSEWRTVDVGEFDGGPMLSVDLDGDGTHEFETRDNAFLYAFACYACSEAPLQVLGFEDGKVKDVSAEPRFKPAHAPGSRI</sequence>
<evidence type="ECO:0000256" key="1">
    <source>
        <dbReference type="SAM" id="MobiDB-lite"/>
    </source>
</evidence>
<evidence type="ECO:0000313" key="4">
    <source>
        <dbReference type="Proteomes" id="UP000094472"/>
    </source>
</evidence>